<evidence type="ECO:0000313" key="2">
    <source>
        <dbReference type="Proteomes" id="UP001374584"/>
    </source>
</evidence>
<sequence>MSLAPWRCPHASRPGDVPVSLPTSQLSHIACALWPSSLLLRIHPRSSLSRHTLESHAGDLFPKCLPEALPTRPHNTPSRTLHSTNLLAGILNQNIVRSHDLILCENGTKHPF</sequence>
<keyword evidence="2" id="KW-1185">Reference proteome</keyword>
<dbReference type="AlphaFoldDB" id="A0AAN9ND10"/>
<reference evidence="1 2" key="1">
    <citation type="submission" date="2024-01" db="EMBL/GenBank/DDBJ databases">
        <title>The genomes of 5 underutilized Papilionoideae crops provide insights into root nodulation and disease resistanc.</title>
        <authorList>
            <person name="Jiang F."/>
        </authorList>
    </citation>
    <scope>NUCLEOTIDE SEQUENCE [LARGE SCALE GENOMIC DNA]</scope>
    <source>
        <strain evidence="1">JINMINGXINNONG_FW02</strain>
        <tissue evidence="1">Leaves</tissue>
    </source>
</reference>
<organism evidence="1 2">
    <name type="scientific">Phaseolus coccineus</name>
    <name type="common">Scarlet runner bean</name>
    <name type="synonym">Phaseolus multiflorus</name>
    <dbReference type="NCBI Taxonomy" id="3886"/>
    <lineage>
        <taxon>Eukaryota</taxon>
        <taxon>Viridiplantae</taxon>
        <taxon>Streptophyta</taxon>
        <taxon>Embryophyta</taxon>
        <taxon>Tracheophyta</taxon>
        <taxon>Spermatophyta</taxon>
        <taxon>Magnoliopsida</taxon>
        <taxon>eudicotyledons</taxon>
        <taxon>Gunneridae</taxon>
        <taxon>Pentapetalae</taxon>
        <taxon>rosids</taxon>
        <taxon>fabids</taxon>
        <taxon>Fabales</taxon>
        <taxon>Fabaceae</taxon>
        <taxon>Papilionoideae</taxon>
        <taxon>50 kb inversion clade</taxon>
        <taxon>NPAAA clade</taxon>
        <taxon>indigoferoid/millettioid clade</taxon>
        <taxon>Phaseoleae</taxon>
        <taxon>Phaseolus</taxon>
    </lineage>
</organism>
<evidence type="ECO:0000313" key="1">
    <source>
        <dbReference type="EMBL" id="KAK7368197.1"/>
    </source>
</evidence>
<dbReference type="EMBL" id="JAYMYR010000004">
    <property type="protein sequence ID" value="KAK7368197.1"/>
    <property type="molecule type" value="Genomic_DNA"/>
</dbReference>
<name>A0AAN9ND10_PHACN</name>
<accession>A0AAN9ND10</accession>
<dbReference type="Proteomes" id="UP001374584">
    <property type="component" value="Unassembled WGS sequence"/>
</dbReference>
<protein>
    <submittedName>
        <fullName evidence="1">Uncharacterized protein</fullName>
    </submittedName>
</protein>
<gene>
    <name evidence="1" type="ORF">VNO80_10221</name>
</gene>
<comment type="caution">
    <text evidence="1">The sequence shown here is derived from an EMBL/GenBank/DDBJ whole genome shotgun (WGS) entry which is preliminary data.</text>
</comment>
<proteinExistence type="predicted"/>